<comment type="caution">
    <text evidence="5">The sequence shown here is derived from an EMBL/GenBank/DDBJ whole genome shotgun (WGS) entry which is preliminary data.</text>
</comment>
<evidence type="ECO:0000256" key="1">
    <source>
        <dbReference type="ARBA" id="ARBA00022729"/>
    </source>
</evidence>
<dbReference type="InterPro" id="IPR013783">
    <property type="entry name" value="Ig-like_fold"/>
</dbReference>
<feature type="domain" description="Secretion system C-terminal sorting" evidence="4">
    <location>
        <begin position="824"/>
        <end position="875"/>
    </location>
</feature>
<sequence>MKRVSIIFLIFMTLILFAKSNVIYLGPNSLNEFKSIDIYKSTIDFEADKFFVEKDGEYDLVNIDGLSQFSFEVGYPSLPFLVKNIALPDEGDLDYKIEILEEIQIDGKFNIKPFQPPLPEIPNFQPQFVKDDEFYSTNTFYPSKNVTILEPTGIRDVRFSKVYFSPFRYNPVTKKLILIKKARITFFVNSSKSTNPINNSFYLTEEFVPLYKEFLSNFDAVLKYKRVETLQERNERIQKVRESLKGDNFTPPGDYLIVVGGTTLSNKVKTFAAYKAKLGYNPVVWHLANNVSSKQIKDSIQYAYNNWSVKPVYILIVGDADSTRTPSESWVIMRPLWKDFRSLYSYGIKPGFVPNDHWFACLNDTNYYPDAYISRFNVKDTIQLNNIVNKTIKYETDPQLTGNPDWFTTYVGVGGYEGGRIFDTTATRVWKNYLKPYGWTDWDSLIETRTWSPGRATVSDSINDGQNFILFRGHGAEGYDGDADDGKGFGWMGGADQNYKDLYTNEDIAVRANGYMGGFIFAPTCLAGNFAYPNDTNSMGDYWTHLTSNNGGVGYFGATNVSLSYYNDSMSLGVGRAFANYNNVMPDRTFGKVTNYAKLYMETYNGSTDYFRLENYLMNTLGDPAVMIWTKVPKNLTVLHDNSVETRTDTITVTVTDNTKAAVSGATVCLYDTLETPDIHIVATTDATGKATIISTYTKIGSAFLTVTKQDYIPYMGTVTINATTELEEISFTGTLVNGKVILKWHTTNPTSVKNYKLYRDGKELATLSNSEMEFEDILLNEATNKVEYKLDIYYVSGKLSEYKLPMIIDNKKSFQFSKNRLYLNNIERVEIFNISGQKVKDFKINKKSALIDISNLSNGFYIIKADDLENKKVMIVK</sequence>
<dbReference type="NCBIfam" id="TIGR04183">
    <property type="entry name" value="Por_Secre_tail"/>
    <property type="match status" value="1"/>
</dbReference>
<dbReference type="InterPro" id="IPR038490">
    <property type="entry name" value="Gingipain_propep_sf"/>
</dbReference>
<accession>A0A101I313</accession>
<dbReference type="InterPro" id="IPR029031">
    <property type="entry name" value="Gingipain_N_sf"/>
</dbReference>
<dbReference type="GO" id="GO:0004197">
    <property type="term" value="F:cysteine-type endopeptidase activity"/>
    <property type="evidence" value="ECO:0007669"/>
    <property type="project" value="InterPro"/>
</dbReference>
<keyword evidence="1" id="KW-0732">Signal</keyword>
<evidence type="ECO:0008006" key="7">
    <source>
        <dbReference type="Google" id="ProtNLM"/>
    </source>
</evidence>
<gene>
    <name evidence="5" type="ORF">XE03_0077</name>
</gene>
<evidence type="ECO:0000259" key="4">
    <source>
        <dbReference type="Pfam" id="PF18962"/>
    </source>
</evidence>
<dbReference type="Gene3D" id="3.40.50.10390">
    <property type="entry name" value="Gingipain r, domain 1"/>
    <property type="match status" value="1"/>
</dbReference>
<organism evidence="5 6">
    <name type="scientific">candidate division TA06 bacterium 34_109</name>
    <dbReference type="NCBI Taxonomy" id="1635277"/>
    <lineage>
        <taxon>Bacteria</taxon>
        <taxon>Bacteria division TA06</taxon>
    </lineage>
</organism>
<dbReference type="Pfam" id="PF18962">
    <property type="entry name" value="Por_Secre_tail"/>
    <property type="match status" value="1"/>
</dbReference>
<dbReference type="Proteomes" id="UP000053467">
    <property type="component" value="Unassembled WGS sequence"/>
</dbReference>
<feature type="domain" description="Gingipain propeptide" evidence="3">
    <location>
        <begin position="72"/>
        <end position="194"/>
    </location>
</feature>
<evidence type="ECO:0000313" key="5">
    <source>
        <dbReference type="EMBL" id="KUK88071.1"/>
    </source>
</evidence>
<dbReference type="InterPro" id="IPR029030">
    <property type="entry name" value="Caspase-like_dom_sf"/>
</dbReference>
<dbReference type="AlphaFoldDB" id="A0A101I313"/>
<dbReference type="Gene3D" id="2.60.40.10">
    <property type="entry name" value="Immunoglobulins"/>
    <property type="match status" value="1"/>
</dbReference>
<proteinExistence type="predicted"/>
<evidence type="ECO:0000259" key="3">
    <source>
        <dbReference type="Pfam" id="PF08126"/>
    </source>
</evidence>
<dbReference type="SUPFAM" id="SSF52129">
    <property type="entry name" value="Caspase-like"/>
    <property type="match status" value="1"/>
</dbReference>
<dbReference type="Pfam" id="PF01364">
    <property type="entry name" value="Peptidase_C25"/>
    <property type="match status" value="1"/>
</dbReference>
<evidence type="ECO:0000313" key="6">
    <source>
        <dbReference type="Proteomes" id="UP000053467"/>
    </source>
</evidence>
<reference evidence="6" key="1">
    <citation type="journal article" date="2015" name="MBio">
        <title>Genome-Resolved Metagenomic Analysis Reveals Roles for Candidate Phyla and Other Microbial Community Members in Biogeochemical Transformations in Oil Reservoirs.</title>
        <authorList>
            <person name="Hu P."/>
            <person name="Tom L."/>
            <person name="Singh A."/>
            <person name="Thomas B.C."/>
            <person name="Baker B.J."/>
            <person name="Piceno Y.M."/>
            <person name="Andersen G.L."/>
            <person name="Banfield J.F."/>
        </authorList>
    </citation>
    <scope>NUCLEOTIDE SEQUENCE [LARGE SCALE GENOMIC DNA]</scope>
</reference>
<dbReference type="Gene3D" id="3.40.50.1460">
    <property type="match status" value="1"/>
</dbReference>
<name>A0A101I313_UNCT6</name>
<dbReference type="InterPro" id="IPR001769">
    <property type="entry name" value="Gingipain"/>
</dbReference>
<dbReference type="GO" id="GO:0006508">
    <property type="term" value="P:proteolysis"/>
    <property type="evidence" value="ECO:0007669"/>
    <property type="project" value="InterPro"/>
</dbReference>
<dbReference type="InterPro" id="IPR026444">
    <property type="entry name" value="Secre_tail"/>
</dbReference>
<dbReference type="PATRIC" id="fig|1635277.3.peg.80"/>
<dbReference type="Pfam" id="PF08126">
    <property type="entry name" value="Propeptide_C25"/>
    <property type="match status" value="1"/>
</dbReference>
<dbReference type="InterPro" id="IPR012600">
    <property type="entry name" value="Propeptide_C25"/>
</dbReference>
<feature type="domain" description="Gingipain" evidence="2">
    <location>
        <begin position="256"/>
        <end position="627"/>
    </location>
</feature>
<dbReference type="Gene3D" id="2.60.40.3800">
    <property type="match status" value="1"/>
</dbReference>
<dbReference type="EMBL" id="LGGX01000001">
    <property type="protein sequence ID" value="KUK88071.1"/>
    <property type="molecule type" value="Genomic_DNA"/>
</dbReference>
<evidence type="ECO:0000259" key="2">
    <source>
        <dbReference type="Pfam" id="PF01364"/>
    </source>
</evidence>
<protein>
    <recommendedName>
        <fullName evidence="7">Gingipain R</fullName>
    </recommendedName>
</protein>